<protein>
    <recommendedName>
        <fullName evidence="2">Outer membrane protein beta-barrel domain-containing protein</fullName>
    </recommendedName>
</protein>
<organism evidence="1">
    <name type="scientific">Solibacter usitatus (strain Ellin6076)</name>
    <dbReference type="NCBI Taxonomy" id="234267"/>
    <lineage>
        <taxon>Bacteria</taxon>
        <taxon>Pseudomonadati</taxon>
        <taxon>Acidobacteriota</taxon>
        <taxon>Terriglobia</taxon>
        <taxon>Bryobacterales</taxon>
        <taxon>Solibacteraceae</taxon>
        <taxon>Candidatus Solibacter</taxon>
    </lineage>
</organism>
<dbReference type="HOGENOM" id="CLU_1260754_0_0_0"/>
<accession>Q021L1</accession>
<dbReference type="EMBL" id="CP000473">
    <property type="protein sequence ID" value="ABJ84376.1"/>
    <property type="molecule type" value="Genomic_DNA"/>
</dbReference>
<evidence type="ECO:0000313" key="1">
    <source>
        <dbReference type="EMBL" id="ABJ84376.1"/>
    </source>
</evidence>
<gene>
    <name evidence="1" type="ordered locus">Acid_3403</name>
</gene>
<dbReference type="InParanoid" id="Q021L1"/>
<sequence length="226" mass="24190" precursor="true">MGLGTTLSTSVIIIGAACTQVLCAQGSEFSKLNTNLGVGMTVPLNPVAQFVGSSVDVVVGAGYNMTRHSSFVGQFMWAGIPLNKDALRPIVLLANAHGLSASSNLWAVNGNYRYSREGRTFGAYWIGGGGVYYRRVSLSRNVVSGTETVCTPTWQFFGYTCVNGNVTQDETLITAGSTAFGGNGGMGFTIRINDEGYKFYVESRYHYAPTKNVSTQLIAITLGFAW</sequence>
<dbReference type="eggNOG" id="ENOG502ZP77">
    <property type="taxonomic scope" value="Bacteria"/>
</dbReference>
<dbReference type="AlphaFoldDB" id="Q021L1"/>
<proteinExistence type="predicted"/>
<name>Q021L1_SOLUE</name>
<evidence type="ECO:0008006" key="2">
    <source>
        <dbReference type="Google" id="ProtNLM"/>
    </source>
</evidence>
<reference evidence="1" key="1">
    <citation type="submission" date="2006-10" db="EMBL/GenBank/DDBJ databases">
        <title>Complete sequence of Solibacter usitatus Ellin6076.</title>
        <authorList>
            <consortium name="US DOE Joint Genome Institute"/>
            <person name="Copeland A."/>
            <person name="Lucas S."/>
            <person name="Lapidus A."/>
            <person name="Barry K."/>
            <person name="Detter J.C."/>
            <person name="Glavina del Rio T."/>
            <person name="Hammon N."/>
            <person name="Israni S."/>
            <person name="Dalin E."/>
            <person name="Tice H."/>
            <person name="Pitluck S."/>
            <person name="Thompson L.S."/>
            <person name="Brettin T."/>
            <person name="Bruce D."/>
            <person name="Han C."/>
            <person name="Tapia R."/>
            <person name="Gilna P."/>
            <person name="Schmutz J."/>
            <person name="Larimer F."/>
            <person name="Land M."/>
            <person name="Hauser L."/>
            <person name="Kyrpides N."/>
            <person name="Mikhailova N."/>
            <person name="Janssen P.H."/>
            <person name="Kuske C.R."/>
            <person name="Richardson P."/>
        </authorList>
    </citation>
    <scope>NUCLEOTIDE SEQUENCE</scope>
    <source>
        <strain evidence="1">Ellin6076</strain>
    </source>
</reference>
<dbReference type="KEGG" id="sus:Acid_3403"/>